<name>A0AAD7N307_9AGAR</name>
<keyword evidence="3" id="KW-1185">Reference proteome</keyword>
<feature type="compositionally biased region" description="Polar residues" evidence="1">
    <location>
        <begin position="304"/>
        <end position="325"/>
    </location>
</feature>
<evidence type="ECO:0000313" key="2">
    <source>
        <dbReference type="EMBL" id="KAJ7743479.1"/>
    </source>
</evidence>
<reference evidence="2" key="1">
    <citation type="submission" date="2023-03" db="EMBL/GenBank/DDBJ databases">
        <title>Massive genome expansion in bonnet fungi (Mycena s.s.) driven by repeated elements and novel gene families across ecological guilds.</title>
        <authorList>
            <consortium name="Lawrence Berkeley National Laboratory"/>
            <person name="Harder C.B."/>
            <person name="Miyauchi S."/>
            <person name="Viragh M."/>
            <person name="Kuo A."/>
            <person name="Thoen E."/>
            <person name="Andreopoulos B."/>
            <person name="Lu D."/>
            <person name="Skrede I."/>
            <person name="Drula E."/>
            <person name="Henrissat B."/>
            <person name="Morin E."/>
            <person name="Kohler A."/>
            <person name="Barry K."/>
            <person name="LaButti K."/>
            <person name="Morin E."/>
            <person name="Salamov A."/>
            <person name="Lipzen A."/>
            <person name="Mereny Z."/>
            <person name="Hegedus B."/>
            <person name="Baldrian P."/>
            <person name="Stursova M."/>
            <person name="Weitz H."/>
            <person name="Taylor A."/>
            <person name="Grigoriev I.V."/>
            <person name="Nagy L.G."/>
            <person name="Martin F."/>
            <person name="Kauserud H."/>
        </authorList>
    </citation>
    <scope>NUCLEOTIDE SEQUENCE</scope>
    <source>
        <strain evidence="2">CBHHK188m</strain>
    </source>
</reference>
<proteinExistence type="predicted"/>
<sequence>MAAYDLKKPLNSSVTAVYLVAAVGGIPEALTTCIFKFAHKIQIYSALKTHATLRIGNCTAQCPRSDGRCNPPDDKRFQPPERCQALAKGIEEVKARTLGKSRAEAHAIANEMGLEAKLAWEATQEVLGNGAGVAKTAGGQPKQKPKGKAALNVAPEPQLVDEYDDYSALVYATHGQPTRVVTLVIYHTAGTPPTLYVVFLRCLTAFEFGYFRIAKTVKAVGLDHPVGFQRYSVFRNSFVPETLQPIDITSRGEYMLYKDRTLPDRDCPDIDEWKKKVHNSAAGEPDHHLPTDDEDEDEDEVVIVSSSFNALPSTPSATGSSQPTASKLKRKAVPEFVEGSSKKPKVGAWLDDDEKLLVSSDSE</sequence>
<dbReference type="EMBL" id="JARJLG010000112">
    <property type="protein sequence ID" value="KAJ7743479.1"/>
    <property type="molecule type" value="Genomic_DNA"/>
</dbReference>
<gene>
    <name evidence="2" type="ORF">DFH07DRAFT_964114</name>
</gene>
<dbReference type="Proteomes" id="UP001215280">
    <property type="component" value="Unassembled WGS sequence"/>
</dbReference>
<comment type="caution">
    <text evidence="2">The sequence shown here is derived from an EMBL/GenBank/DDBJ whole genome shotgun (WGS) entry which is preliminary data.</text>
</comment>
<accession>A0AAD7N307</accession>
<feature type="region of interest" description="Disordered" evidence="1">
    <location>
        <begin position="277"/>
        <end position="345"/>
    </location>
</feature>
<feature type="compositionally biased region" description="Acidic residues" evidence="1">
    <location>
        <begin position="292"/>
        <end position="301"/>
    </location>
</feature>
<protein>
    <submittedName>
        <fullName evidence="2">Uncharacterized protein</fullName>
    </submittedName>
</protein>
<organism evidence="2 3">
    <name type="scientific">Mycena maculata</name>
    <dbReference type="NCBI Taxonomy" id="230809"/>
    <lineage>
        <taxon>Eukaryota</taxon>
        <taxon>Fungi</taxon>
        <taxon>Dikarya</taxon>
        <taxon>Basidiomycota</taxon>
        <taxon>Agaricomycotina</taxon>
        <taxon>Agaricomycetes</taxon>
        <taxon>Agaricomycetidae</taxon>
        <taxon>Agaricales</taxon>
        <taxon>Marasmiineae</taxon>
        <taxon>Mycenaceae</taxon>
        <taxon>Mycena</taxon>
    </lineage>
</organism>
<dbReference type="AlphaFoldDB" id="A0AAD7N307"/>
<evidence type="ECO:0000313" key="3">
    <source>
        <dbReference type="Proteomes" id="UP001215280"/>
    </source>
</evidence>
<evidence type="ECO:0000256" key="1">
    <source>
        <dbReference type="SAM" id="MobiDB-lite"/>
    </source>
</evidence>